<dbReference type="EC" id="4.1.1.49" evidence="2"/>
<protein>
    <submittedName>
        <fullName evidence="2">Phosphoenolpyruvate carboxykinase</fullName>
        <ecNumber evidence="2">4.1.1.49</ecNumber>
    </submittedName>
</protein>
<comment type="caution">
    <text evidence="2">The sequence shown here is derived from an EMBL/GenBank/DDBJ whole genome shotgun (WGS) entry which is preliminary data.</text>
</comment>
<proteinExistence type="predicted"/>
<evidence type="ECO:0000313" key="2">
    <source>
        <dbReference type="EMBL" id="EPR74661.1"/>
    </source>
</evidence>
<keyword evidence="2" id="KW-0670">Pyruvate</keyword>
<reference evidence="2 3" key="1">
    <citation type="journal article" date="2013" name="Genome Announc.">
        <title>Draft Genome Sequence of Winogradskyella psychrotolerans RS-3T, Isolated from the Marine Transect of Kongsfjorden, Ny-Alesund, Svalbard, Arctic Ocean.</title>
        <authorList>
            <person name="Kumar Pinnaka A."/>
            <person name="Ara S."/>
            <person name="Singh A."/>
            <person name="Shivaji S."/>
        </authorList>
    </citation>
    <scope>NUCLEOTIDE SEQUENCE [LARGE SCALE GENOMIC DNA]</scope>
    <source>
        <strain evidence="2 3">RS-3</strain>
    </source>
</reference>
<keyword evidence="3" id="KW-1185">Reference proteome</keyword>
<sequence>MDAIHNGDFNKVEFAKEADFELQIPTTCPEVPSEILIPENTWKDQAKFREVKSKLVNLF</sequence>
<dbReference type="STRING" id="641526.ADIWIN_0324"/>
<dbReference type="SUPFAM" id="SSF53795">
    <property type="entry name" value="PEP carboxykinase-like"/>
    <property type="match status" value="1"/>
</dbReference>
<evidence type="ECO:0000313" key="3">
    <source>
        <dbReference type="Proteomes" id="UP000014962"/>
    </source>
</evidence>
<keyword evidence="2" id="KW-0418">Kinase</keyword>
<name>S7VX30_9FLAO</name>
<keyword evidence="2" id="KW-0456">Lyase</keyword>
<dbReference type="GO" id="GO:0005524">
    <property type="term" value="F:ATP binding"/>
    <property type="evidence" value="ECO:0007669"/>
    <property type="project" value="InterPro"/>
</dbReference>
<accession>S7VX30</accession>
<keyword evidence="1" id="KW-0210">Decarboxylase</keyword>
<gene>
    <name evidence="2" type="ORF">ADIWIN_0324</name>
</gene>
<evidence type="ECO:0000256" key="1">
    <source>
        <dbReference type="ARBA" id="ARBA00022793"/>
    </source>
</evidence>
<dbReference type="GO" id="GO:0004612">
    <property type="term" value="F:phosphoenolpyruvate carboxykinase (ATP) activity"/>
    <property type="evidence" value="ECO:0007669"/>
    <property type="project" value="UniProtKB-EC"/>
</dbReference>
<dbReference type="InterPro" id="IPR013035">
    <property type="entry name" value="PEP_carboxykinase_C"/>
</dbReference>
<dbReference type="Proteomes" id="UP000014962">
    <property type="component" value="Unassembled WGS sequence"/>
</dbReference>
<dbReference type="GO" id="GO:0005829">
    <property type="term" value="C:cytosol"/>
    <property type="evidence" value="ECO:0007669"/>
    <property type="project" value="TreeGrafter"/>
</dbReference>
<dbReference type="eggNOG" id="COG1866">
    <property type="taxonomic scope" value="Bacteria"/>
</dbReference>
<dbReference type="PANTHER" id="PTHR30031">
    <property type="entry name" value="PHOSPHOENOLPYRUVATE CARBOXYKINASE ATP"/>
    <property type="match status" value="1"/>
</dbReference>
<dbReference type="AlphaFoldDB" id="S7VX30"/>
<dbReference type="GO" id="GO:0006094">
    <property type="term" value="P:gluconeogenesis"/>
    <property type="evidence" value="ECO:0007669"/>
    <property type="project" value="InterPro"/>
</dbReference>
<organism evidence="2 3">
    <name type="scientific">Winogradskyella psychrotolerans RS-3</name>
    <dbReference type="NCBI Taxonomy" id="641526"/>
    <lineage>
        <taxon>Bacteria</taxon>
        <taxon>Pseudomonadati</taxon>
        <taxon>Bacteroidota</taxon>
        <taxon>Flavobacteriia</taxon>
        <taxon>Flavobacteriales</taxon>
        <taxon>Flavobacteriaceae</taxon>
        <taxon>Winogradskyella</taxon>
    </lineage>
</organism>
<dbReference type="InterPro" id="IPR001272">
    <property type="entry name" value="PEP_carboxykinase_ATP"/>
</dbReference>
<dbReference type="GO" id="GO:0016301">
    <property type="term" value="F:kinase activity"/>
    <property type="evidence" value="ECO:0007669"/>
    <property type="project" value="UniProtKB-KW"/>
</dbReference>
<keyword evidence="2" id="KW-0808">Transferase</keyword>
<dbReference type="PANTHER" id="PTHR30031:SF0">
    <property type="entry name" value="PHOSPHOENOLPYRUVATE CARBOXYKINASE (ATP)"/>
    <property type="match status" value="1"/>
</dbReference>
<dbReference type="Gene3D" id="3.90.228.20">
    <property type="match status" value="1"/>
</dbReference>
<dbReference type="EMBL" id="ATMR01000018">
    <property type="protein sequence ID" value="EPR74661.1"/>
    <property type="molecule type" value="Genomic_DNA"/>
</dbReference>